<dbReference type="GO" id="GO:0005524">
    <property type="term" value="F:ATP binding"/>
    <property type="evidence" value="ECO:0007669"/>
    <property type="project" value="UniProtKB-KW"/>
</dbReference>
<dbReference type="InterPro" id="IPR036494">
    <property type="entry name" value="Ku_C_sf"/>
</dbReference>
<keyword evidence="9" id="KW-0234">DNA repair</keyword>
<evidence type="ECO:0000256" key="11">
    <source>
        <dbReference type="SAM" id="MobiDB-lite"/>
    </source>
</evidence>
<evidence type="ECO:0000256" key="7">
    <source>
        <dbReference type="ARBA" id="ARBA00023125"/>
    </source>
</evidence>
<keyword evidence="16" id="KW-1185">Reference proteome</keyword>
<sequence>MSAASAAKEALCVVIDVSRHMRPHLDDALEAVRMLVNAKILFHKQDVVGLVLHGTQATENTVAAEYGGDQYMHITETHAMAPVSYRTLEALDRTAATPVVDPEDSADLIDSLCVGMFAVIAYVKKLKFAKRVILLTDGTSPATAEGEDGDQLDAIARQLKESQICFEVFGIGIGTVADDADDGTAAAEEEDSDPIAAARKATLRVLRRLETAVGHEHFKMTPMSDAREALGALKKRSVRSSTCFRGPLDIGGIGLPVWSWRKVVAATPPSYKTVAKAALDDPTGEGMANPEGTVIVERRQLVPSRPDDDVPPDQIISAYRFGKDLVPIDRADGERLKLGVPSKTLQLFGLVPRADVPRWMLTSRPECVVPPPEGTGGCDANKALQALLLVLEEEGLVQAAAELIDAFDLTPDGEGCAAEATAARAAGALVGGKEPLKPKQVYNPRLQRHYQCIQHRARAMIGTSAGGAGGTATASHLPSPDWRITTPLVPDAAMLQRAAPAIDAFAAACPLSGAVGGKRGRGGRAGATGSGAADAAPPYPKVARSEEAPVKTFWEMMDDQAEDRVADALDQMAQMVLDLLRSVGADETDFGRPHGPGQKGLSCLRELRRASVREYSAKQFNRVLTQLRELYRDEASGRAFVWRAIVAQIGDPSQLKHGLIVHEEICADEYGDGLADEETVSREQARAFWQPLAPAAPDTSPLAAEPLAAVDEMDEDLDALE</sequence>
<dbReference type="GO" id="GO:0004386">
    <property type="term" value="F:helicase activity"/>
    <property type="evidence" value="ECO:0007669"/>
    <property type="project" value="UniProtKB-KW"/>
</dbReference>
<dbReference type="SUPFAM" id="SSF101420">
    <property type="entry name" value="C-terminal domain of Ku80"/>
    <property type="match status" value="1"/>
</dbReference>
<dbReference type="PANTHER" id="PTHR12604:SF4">
    <property type="entry name" value="X-RAY REPAIR CROSS-COMPLEMENTING PROTEIN 5"/>
    <property type="match status" value="1"/>
</dbReference>
<dbReference type="GO" id="GO:0006310">
    <property type="term" value="P:DNA recombination"/>
    <property type="evidence" value="ECO:0007669"/>
    <property type="project" value="UniProtKB-KW"/>
</dbReference>
<dbReference type="Proteomes" id="UP000037460">
    <property type="component" value="Unassembled WGS sequence"/>
</dbReference>
<keyword evidence="4" id="KW-0378">Hydrolase</keyword>
<dbReference type="Gene3D" id="1.25.40.240">
    <property type="entry name" value="Ku, C-terminal domain"/>
    <property type="match status" value="1"/>
</dbReference>
<keyword evidence="8" id="KW-0233">DNA recombination</keyword>
<proteinExistence type="predicted"/>
<evidence type="ECO:0000313" key="16">
    <source>
        <dbReference type="Proteomes" id="UP000037460"/>
    </source>
</evidence>
<dbReference type="GO" id="GO:0000723">
    <property type="term" value="P:telomere maintenance"/>
    <property type="evidence" value="ECO:0007669"/>
    <property type="project" value="TreeGrafter"/>
</dbReference>
<protein>
    <submittedName>
        <fullName evidence="15">ATP-dependent DNA helicase</fullName>
    </submittedName>
</protein>
<evidence type="ECO:0000259" key="13">
    <source>
        <dbReference type="Pfam" id="PF03731"/>
    </source>
</evidence>
<dbReference type="Gene3D" id="3.40.50.410">
    <property type="entry name" value="von Willebrand factor, type A domain"/>
    <property type="match status" value="1"/>
</dbReference>
<dbReference type="InterPro" id="IPR036465">
    <property type="entry name" value="vWFA_dom_sf"/>
</dbReference>
<comment type="subcellular location">
    <subcellularLocation>
        <location evidence="1">Nucleus</location>
    </subcellularLocation>
</comment>
<dbReference type="OrthoDB" id="30826at2759"/>
<dbReference type="GO" id="GO:0043564">
    <property type="term" value="C:Ku70:Ku80 complex"/>
    <property type="evidence" value="ECO:0007669"/>
    <property type="project" value="TreeGrafter"/>
</dbReference>
<dbReference type="GO" id="GO:0003690">
    <property type="term" value="F:double-stranded DNA binding"/>
    <property type="evidence" value="ECO:0007669"/>
    <property type="project" value="TreeGrafter"/>
</dbReference>
<dbReference type="AlphaFoldDB" id="A0A0M0K1X7"/>
<keyword evidence="3" id="KW-0227">DNA damage</keyword>
<accession>A0A0M0K1X7</accession>
<reference evidence="16" key="1">
    <citation type="journal article" date="2015" name="PLoS Genet.">
        <title>Genome Sequence and Transcriptome Analyses of Chrysochromulina tobin: Metabolic Tools for Enhanced Algal Fitness in the Prominent Order Prymnesiales (Haptophyceae).</title>
        <authorList>
            <person name="Hovde B.T."/>
            <person name="Deodato C.R."/>
            <person name="Hunsperger H.M."/>
            <person name="Ryken S.A."/>
            <person name="Yost W."/>
            <person name="Jha R.K."/>
            <person name="Patterson J."/>
            <person name="Monnat R.J. Jr."/>
            <person name="Barlow S.B."/>
            <person name="Starkenburg S.R."/>
            <person name="Cattolico R.A."/>
        </authorList>
    </citation>
    <scope>NUCLEOTIDE SEQUENCE</scope>
    <source>
        <strain evidence="16">CCMP291</strain>
    </source>
</reference>
<evidence type="ECO:0000259" key="14">
    <source>
        <dbReference type="Pfam" id="PF08785"/>
    </source>
</evidence>
<dbReference type="GO" id="GO:0006303">
    <property type="term" value="P:double-strand break repair via nonhomologous end joining"/>
    <property type="evidence" value="ECO:0007669"/>
    <property type="project" value="InterPro"/>
</dbReference>
<dbReference type="EMBL" id="JWZX01001734">
    <property type="protein sequence ID" value="KOO32582.1"/>
    <property type="molecule type" value="Genomic_DNA"/>
</dbReference>
<dbReference type="PANTHER" id="PTHR12604">
    <property type="entry name" value="KU AUTOANTIGEN DNA HELICASE"/>
    <property type="match status" value="1"/>
</dbReference>
<feature type="domain" description="Ku70/Ku80 N-terminal alpha/beta" evidence="13">
    <location>
        <begin position="19"/>
        <end position="168"/>
    </location>
</feature>
<gene>
    <name evidence="15" type="ORF">Ctob_014827</name>
</gene>
<dbReference type="Gene3D" id="1.10.1600.10">
    <property type="match status" value="1"/>
</dbReference>
<dbReference type="InterPro" id="IPR016194">
    <property type="entry name" value="SPOC-like_C_dom_sf"/>
</dbReference>
<dbReference type="InterPro" id="IPR014893">
    <property type="entry name" value="Ku_PK_bind"/>
</dbReference>
<evidence type="ECO:0000256" key="5">
    <source>
        <dbReference type="ARBA" id="ARBA00022806"/>
    </source>
</evidence>
<dbReference type="Gene3D" id="2.40.290.10">
    <property type="match status" value="1"/>
</dbReference>
<organism evidence="15 16">
    <name type="scientific">Chrysochromulina tobinii</name>
    <dbReference type="NCBI Taxonomy" id="1460289"/>
    <lineage>
        <taxon>Eukaryota</taxon>
        <taxon>Haptista</taxon>
        <taxon>Haptophyta</taxon>
        <taxon>Prymnesiophyceae</taxon>
        <taxon>Prymnesiales</taxon>
        <taxon>Chrysochromulinaceae</taxon>
        <taxon>Chrysochromulina</taxon>
    </lineage>
</organism>
<evidence type="ECO:0000313" key="15">
    <source>
        <dbReference type="EMBL" id="KOO32582.1"/>
    </source>
</evidence>
<dbReference type="GO" id="GO:0016787">
    <property type="term" value="F:hydrolase activity"/>
    <property type="evidence" value="ECO:0007669"/>
    <property type="project" value="UniProtKB-KW"/>
</dbReference>
<keyword evidence="2" id="KW-0547">Nucleotide-binding</keyword>
<feature type="domain" description="Ku" evidence="12">
    <location>
        <begin position="251"/>
        <end position="397"/>
    </location>
</feature>
<evidence type="ECO:0000256" key="8">
    <source>
        <dbReference type="ARBA" id="ARBA00023172"/>
    </source>
</evidence>
<keyword evidence="5 15" id="KW-0347">Helicase</keyword>
<keyword evidence="10" id="KW-0539">Nucleus</keyword>
<dbReference type="Pfam" id="PF02735">
    <property type="entry name" value="Ku"/>
    <property type="match status" value="1"/>
</dbReference>
<evidence type="ECO:0000256" key="10">
    <source>
        <dbReference type="ARBA" id="ARBA00023242"/>
    </source>
</evidence>
<dbReference type="InterPro" id="IPR005161">
    <property type="entry name" value="Ku_N"/>
</dbReference>
<evidence type="ECO:0000259" key="12">
    <source>
        <dbReference type="Pfam" id="PF02735"/>
    </source>
</evidence>
<evidence type="ECO:0000256" key="1">
    <source>
        <dbReference type="ARBA" id="ARBA00004123"/>
    </source>
</evidence>
<keyword evidence="6" id="KW-0067">ATP-binding</keyword>
<evidence type="ECO:0000256" key="2">
    <source>
        <dbReference type="ARBA" id="ARBA00022741"/>
    </source>
</evidence>
<evidence type="ECO:0000256" key="4">
    <source>
        <dbReference type="ARBA" id="ARBA00022801"/>
    </source>
</evidence>
<evidence type="ECO:0000256" key="9">
    <source>
        <dbReference type="ARBA" id="ARBA00023204"/>
    </source>
</evidence>
<evidence type="ECO:0000256" key="3">
    <source>
        <dbReference type="ARBA" id="ARBA00022763"/>
    </source>
</evidence>
<feature type="domain" description="Ku C-terminal" evidence="14">
    <location>
        <begin position="549"/>
        <end position="689"/>
    </location>
</feature>
<feature type="region of interest" description="Disordered" evidence="11">
    <location>
        <begin position="516"/>
        <end position="544"/>
    </location>
</feature>
<evidence type="ECO:0000256" key="6">
    <source>
        <dbReference type="ARBA" id="ARBA00022840"/>
    </source>
</evidence>
<dbReference type="Pfam" id="PF03731">
    <property type="entry name" value="Ku_N"/>
    <property type="match status" value="1"/>
</dbReference>
<name>A0A0M0K1X7_9EUKA</name>
<dbReference type="GO" id="GO:0042162">
    <property type="term" value="F:telomeric DNA binding"/>
    <property type="evidence" value="ECO:0007669"/>
    <property type="project" value="TreeGrafter"/>
</dbReference>
<dbReference type="Pfam" id="PF08785">
    <property type="entry name" value="Ku_PK_bind"/>
    <property type="match status" value="1"/>
</dbReference>
<keyword evidence="7" id="KW-0238">DNA-binding</keyword>
<dbReference type="SUPFAM" id="SSF53300">
    <property type="entry name" value="vWA-like"/>
    <property type="match status" value="1"/>
</dbReference>
<dbReference type="InterPro" id="IPR006164">
    <property type="entry name" value="DNA_bd_Ku70/Ku80"/>
</dbReference>
<dbReference type="SUPFAM" id="SSF100939">
    <property type="entry name" value="SPOC domain-like"/>
    <property type="match status" value="1"/>
</dbReference>
<comment type="caution">
    <text evidence="15">The sequence shown here is derived from an EMBL/GenBank/DDBJ whole genome shotgun (WGS) entry which is preliminary data.</text>
</comment>